<keyword evidence="3" id="KW-1185">Reference proteome</keyword>
<organism evidence="2 3">
    <name type="scientific">Roseibium aggregatum</name>
    <dbReference type="NCBI Taxonomy" id="187304"/>
    <lineage>
        <taxon>Bacteria</taxon>
        <taxon>Pseudomonadati</taxon>
        <taxon>Pseudomonadota</taxon>
        <taxon>Alphaproteobacteria</taxon>
        <taxon>Hyphomicrobiales</taxon>
        <taxon>Stappiaceae</taxon>
        <taxon>Roseibium</taxon>
    </lineage>
</organism>
<dbReference type="InterPro" id="IPR052718">
    <property type="entry name" value="NmrA-type_oxidoreductase"/>
</dbReference>
<gene>
    <name evidence="2" type="primary">qorB</name>
    <name evidence="2" type="ORF">LAL4801_01293</name>
</gene>
<dbReference type="Gene3D" id="3.90.25.10">
    <property type="entry name" value="UDP-galactose 4-epimerase, domain 1"/>
    <property type="match status" value="1"/>
</dbReference>
<evidence type="ECO:0000313" key="2">
    <source>
        <dbReference type="EMBL" id="CTQ42856.1"/>
    </source>
</evidence>
<accession>A0A0M6Y0S7</accession>
<dbReference type="PANTHER" id="PTHR47129:SF1">
    <property type="entry name" value="NMRA-LIKE DOMAIN-CONTAINING PROTEIN"/>
    <property type="match status" value="1"/>
</dbReference>
<dbReference type="RefSeq" id="WP_055654919.1">
    <property type="nucleotide sequence ID" value="NZ_CXST01000001.1"/>
</dbReference>
<dbReference type="EMBL" id="CXST01000001">
    <property type="protein sequence ID" value="CTQ42856.1"/>
    <property type="molecule type" value="Genomic_DNA"/>
</dbReference>
<dbReference type="AlphaFoldDB" id="A0A0M6Y0S7"/>
<dbReference type="PANTHER" id="PTHR47129">
    <property type="entry name" value="QUINONE OXIDOREDUCTASE 2"/>
    <property type="match status" value="1"/>
</dbReference>
<dbReference type="EC" id="1.6.5.2" evidence="2"/>
<dbReference type="Proteomes" id="UP000048926">
    <property type="component" value="Unassembled WGS sequence"/>
</dbReference>
<dbReference type="OrthoDB" id="7771794at2"/>
<dbReference type="Gene3D" id="3.40.50.720">
    <property type="entry name" value="NAD(P)-binding Rossmann-like Domain"/>
    <property type="match status" value="1"/>
</dbReference>
<evidence type="ECO:0000313" key="3">
    <source>
        <dbReference type="Proteomes" id="UP000048926"/>
    </source>
</evidence>
<dbReference type="GO" id="GO:0003955">
    <property type="term" value="F:NAD(P)H dehydrogenase (quinone) activity"/>
    <property type="evidence" value="ECO:0007669"/>
    <property type="project" value="UniProtKB-EC"/>
</dbReference>
<dbReference type="Pfam" id="PF05368">
    <property type="entry name" value="NmrA"/>
    <property type="match status" value="1"/>
</dbReference>
<keyword evidence="2" id="KW-0560">Oxidoreductase</keyword>
<name>A0A0M6Y0S7_9HYPH</name>
<protein>
    <submittedName>
        <fullName evidence="2">Quinone oxidoreductase 2</fullName>
        <ecNumber evidence="2">1.6.5.2</ecNumber>
    </submittedName>
</protein>
<feature type="domain" description="NmrA-like" evidence="1">
    <location>
        <begin position="2"/>
        <end position="246"/>
    </location>
</feature>
<evidence type="ECO:0000259" key="1">
    <source>
        <dbReference type="Pfam" id="PF05368"/>
    </source>
</evidence>
<dbReference type="SUPFAM" id="SSF51735">
    <property type="entry name" value="NAD(P)-binding Rossmann-fold domains"/>
    <property type="match status" value="1"/>
</dbReference>
<proteinExistence type="predicted"/>
<dbReference type="CDD" id="cd05269">
    <property type="entry name" value="TMR_SDR_a"/>
    <property type="match status" value="1"/>
</dbReference>
<dbReference type="InterPro" id="IPR036291">
    <property type="entry name" value="NAD(P)-bd_dom_sf"/>
</dbReference>
<reference evidence="3" key="1">
    <citation type="submission" date="2015-07" db="EMBL/GenBank/DDBJ databases">
        <authorList>
            <person name="Rodrigo-Torres Lidia"/>
            <person name="Arahal R.David."/>
        </authorList>
    </citation>
    <scope>NUCLEOTIDE SEQUENCE [LARGE SCALE GENOMIC DNA]</scope>
    <source>
        <strain evidence="3">CECT 4801</strain>
    </source>
</reference>
<dbReference type="STRING" id="187304.B0E33_23735"/>
<sequence length="285" mass="29384">MIAVTGANGQLGRLVLKHLADLTAEPVRALVRSPEKAGDLATDQVSVVKADYDDSATLPAALEGVERLLLISGSEVGKRAPQHKAVIDAAKAAGVRFIVYTSLLNVPQSSLQLGVEHAETERLLRESGIAHALLRNGWYIENFGGTVAAALAHGAVAGASGDGKFSAAGREDYAEAAARTVAGSDLSTRALELGGSPAFSLADLAAELSSQTGREIPFNNLPEATYAGILVQAGLPEGFANVLADSDRGASQGELFTTSTALEDLIGHPTRTLSDFVSASLKANA</sequence>
<dbReference type="InterPro" id="IPR008030">
    <property type="entry name" value="NmrA-like"/>
</dbReference>